<dbReference type="PIR" id="H82767">
    <property type="entry name" value="H82767"/>
</dbReference>
<reference evidence="1 2" key="1">
    <citation type="journal article" date="2000" name="Nature">
        <title>The genome sequence of the plant pathogen Xylella fastidiosa.</title>
        <authorList>
            <person name="Simpson A.J."/>
            <person name="Reinach F.C."/>
            <person name="Arruda P."/>
            <person name="Abreu F.A."/>
            <person name="Acencio M."/>
            <person name="Alvarenga R."/>
            <person name="Alves L.M."/>
            <person name="Araya J.E."/>
            <person name="Baia G.S."/>
            <person name="Baptista C.S."/>
            <person name="Barros M.H."/>
            <person name="Bonaccorsi E.D."/>
            <person name="Bordin S."/>
            <person name="Bove J.M."/>
            <person name="Briones M.R."/>
            <person name="Bueno M.R."/>
            <person name="Camargo A.A."/>
            <person name="Camargo L.E."/>
            <person name="Carraro D.M."/>
            <person name="Carrer H."/>
            <person name="Colauto N.B."/>
            <person name="Colombo C."/>
            <person name="Costa F.F."/>
            <person name="Costa M.C."/>
            <person name="Costa-Neto C.M."/>
            <person name="Coutinho L.L."/>
            <person name="Cristofani M."/>
            <person name="Dias-Neto E."/>
            <person name="Docena C."/>
            <person name="El-Dorry H."/>
            <person name="Facincani A.P."/>
            <person name="Ferreira A.J."/>
            <person name="Ferreira V.C."/>
            <person name="Ferro J.A."/>
            <person name="Fraga J.S."/>
            <person name="Franca S.C."/>
            <person name="Franco M.C."/>
            <person name="Frohme M."/>
            <person name="Furlan L.R."/>
            <person name="Garnier M."/>
            <person name="Goldman G.H."/>
            <person name="Goldman M.H."/>
            <person name="Gomes S.L."/>
            <person name="Gruber A."/>
            <person name="Ho P.L."/>
            <person name="Hoheisel J.D."/>
            <person name="Junqueira M.L."/>
            <person name="Kemper E.L."/>
            <person name="Kitajima J.P."/>
            <person name="Krieger J.E."/>
            <person name="Kuramae E.E."/>
            <person name="Laigret F."/>
            <person name="Lambais M.R."/>
            <person name="Leite L.C."/>
            <person name="Lemos E.G."/>
            <person name="Lemos M.V."/>
            <person name="Lopes S.A."/>
            <person name="Lopes C.R."/>
            <person name="Machado J.A."/>
            <person name="Machado M.A."/>
            <person name="Madeira A.M."/>
            <person name="Madeira H.M."/>
            <person name="Marino C.L."/>
            <person name="Marques M.V."/>
            <person name="Martins E.A."/>
            <person name="Martins E.M."/>
            <person name="Matsukuma A.Y."/>
            <person name="Menck C.F."/>
            <person name="Miracca E.C."/>
            <person name="Miyaki C.Y."/>
            <person name="Monteriro-Vitorello C.B."/>
            <person name="Moon D.H."/>
            <person name="Nagai M.A."/>
            <person name="Nascimento A.L."/>
            <person name="Netto L.E."/>
            <person name="Nhani A.Jr."/>
            <person name="Nobrega F.G."/>
            <person name="Nunes L.R."/>
            <person name="Oliveira M.A."/>
            <person name="de Oliveira M.C."/>
            <person name="de Oliveira R.C."/>
            <person name="Palmieri D.A."/>
            <person name="Paris A."/>
            <person name="Peixoto B.R."/>
            <person name="Pereira G.A."/>
            <person name="Pereira H.A.Jr."/>
            <person name="Pesquero J.B."/>
            <person name="Quaggio R.B."/>
            <person name="Roberto P.G."/>
            <person name="Rodrigues V."/>
            <person name="de M Rosa A.J."/>
            <person name="de Rosa V.E.Jr."/>
            <person name="de Sa R.G."/>
            <person name="Santelli R.V."/>
            <person name="Sawasaki H.E."/>
            <person name="da Silva A.C."/>
            <person name="da Silva A.M."/>
            <person name="da Silva F.R."/>
            <person name="da Silva W.A.Jr."/>
            <person name="da Silveira J.F."/>
            <person name="Silvestri M.L."/>
            <person name="Siqueira W.J."/>
            <person name="de Souza A.A."/>
            <person name="de Souza A.P."/>
            <person name="Terenzi M.F."/>
            <person name="Truffi D."/>
            <person name="Tsai S.M."/>
            <person name="Tsuhako M.H."/>
            <person name="Vallada H."/>
            <person name="Van Sluys M.A."/>
            <person name="Verjovski-Almeida S."/>
            <person name="Vettore A.L."/>
            <person name="Zago M.A."/>
            <person name="Zatz M."/>
            <person name="Meidanis J."/>
            <person name="Setubal J.C."/>
        </authorList>
    </citation>
    <scope>NUCLEOTIDE SEQUENCE [LARGE SCALE GENOMIC DNA]</scope>
    <source>
        <strain evidence="1 2">9a5c</strain>
    </source>
</reference>
<sequence length="243" mass="26763">MLVLMQQHTHGAVLRGRDDFNLNLALKRWVNSGGQPRSFLGGTSMLNGNKHIPRSGLALLSQEAWAGARCRQHRGKLVEMNPGIQQTDYSKRNEGSVSRWEDFARSGVSIQLYRADPHRSLRQSAIPALIIVSTLGTRSTRHAGFAGAVAVSNILHGHVSCFGFDRNNGLRIAEFKGLMLRFQKWWAWRDVHSPVACVSVRCGCGWLGADVPMPGWGTDPCSWVCSRSGEGQVHIVRLAVGVI</sequence>
<dbReference type="EMBL" id="AE003849">
    <property type="protein sequence ID" value="AAF83557.1"/>
    <property type="molecule type" value="Genomic_DNA"/>
</dbReference>
<gene>
    <name evidence="1" type="ordered locus">XF_0747</name>
</gene>
<evidence type="ECO:0000313" key="2">
    <source>
        <dbReference type="Proteomes" id="UP000000812"/>
    </source>
</evidence>
<evidence type="ECO:0000313" key="1">
    <source>
        <dbReference type="EMBL" id="AAF83557.1"/>
    </source>
</evidence>
<protein>
    <submittedName>
        <fullName evidence="1">Uncharacterized protein</fullName>
    </submittedName>
</protein>
<dbReference type="Proteomes" id="UP000000812">
    <property type="component" value="Chromosome"/>
</dbReference>
<dbReference type="KEGG" id="xfa:XF_0747"/>
<name>Q9PFD1_XYLFA</name>
<dbReference type="AlphaFoldDB" id="Q9PFD1"/>
<accession>Q9PFD1</accession>
<organism evidence="1 2">
    <name type="scientific">Xylella fastidiosa (strain 9a5c)</name>
    <dbReference type="NCBI Taxonomy" id="160492"/>
    <lineage>
        <taxon>Bacteria</taxon>
        <taxon>Pseudomonadati</taxon>
        <taxon>Pseudomonadota</taxon>
        <taxon>Gammaproteobacteria</taxon>
        <taxon>Lysobacterales</taxon>
        <taxon>Lysobacteraceae</taxon>
        <taxon>Xylella</taxon>
    </lineage>
</organism>
<dbReference type="HOGENOM" id="CLU_1142239_0_0_6"/>
<proteinExistence type="predicted"/>